<sequence>MSDLFQREMEGAIPSMVLPAEVRRLLGLAAVP</sequence>
<dbReference type="AlphaFoldDB" id="R4Z3I2"/>
<dbReference type="HOGENOM" id="CLU_3388660_0_0_11"/>
<organism evidence="1 2">
    <name type="scientific">Candidatus Neomicrothrix parvicella RN1</name>
    <dbReference type="NCBI Taxonomy" id="1229780"/>
    <lineage>
        <taxon>Bacteria</taxon>
        <taxon>Bacillati</taxon>
        <taxon>Actinomycetota</taxon>
        <taxon>Acidimicrobiia</taxon>
        <taxon>Acidimicrobiales</taxon>
        <taxon>Microthrixaceae</taxon>
        <taxon>Candidatus Neomicrothrix</taxon>
    </lineage>
</organism>
<gene>
    <name evidence="1" type="ORF">BN381_640020</name>
</gene>
<reference evidence="1 2" key="1">
    <citation type="journal article" date="2013" name="ISME J.">
        <title>Metabolic model for the filamentous 'Candidatus Microthrix parvicella' based on genomic and metagenomic analyses.</title>
        <authorList>
            <person name="Jon McIlroy S."/>
            <person name="Kristiansen R."/>
            <person name="Albertsen M."/>
            <person name="Michael Karst S."/>
            <person name="Rossetti S."/>
            <person name="Lund Nielsen J."/>
            <person name="Tandoi V."/>
            <person name="James Seviour R."/>
            <person name="Nielsen P.H."/>
        </authorList>
    </citation>
    <scope>NUCLEOTIDE SEQUENCE [LARGE SCALE GENOMIC DNA]</scope>
    <source>
        <strain evidence="1 2">RN1</strain>
    </source>
</reference>
<protein>
    <submittedName>
        <fullName evidence="1">Uncharacterized protein</fullName>
    </submittedName>
</protein>
<keyword evidence="2" id="KW-1185">Reference proteome</keyword>
<name>R4Z3I2_9ACTN</name>
<accession>R4Z3I2</accession>
<proteinExistence type="predicted"/>
<dbReference type="Proteomes" id="UP000018291">
    <property type="component" value="Unassembled WGS sequence"/>
</dbReference>
<comment type="caution">
    <text evidence="1">The sequence shown here is derived from an EMBL/GenBank/DDBJ whole genome shotgun (WGS) entry which is preliminary data.</text>
</comment>
<evidence type="ECO:0000313" key="1">
    <source>
        <dbReference type="EMBL" id="CCM65273.1"/>
    </source>
</evidence>
<dbReference type="EMBL" id="CANL01000061">
    <property type="protein sequence ID" value="CCM65273.1"/>
    <property type="molecule type" value="Genomic_DNA"/>
</dbReference>
<evidence type="ECO:0000313" key="2">
    <source>
        <dbReference type="Proteomes" id="UP000018291"/>
    </source>
</evidence>